<feature type="region of interest" description="Disordered" evidence="6">
    <location>
        <begin position="64"/>
        <end position="86"/>
    </location>
</feature>
<evidence type="ECO:0000256" key="6">
    <source>
        <dbReference type="SAM" id="MobiDB-lite"/>
    </source>
</evidence>
<feature type="compositionally biased region" description="Polar residues" evidence="6">
    <location>
        <begin position="67"/>
        <end position="76"/>
    </location>
</feature>
<dbReference type="GO" id="GO:0004722">
    <property type="term" value="F:protein serine/threonine phosphatase activity"/>
    <property type="evidence" value="ECO:0007669"/>
    <property type="project" value="InterPro"/>
</dbReference>
<dbReference type="Gene3D" id="3.60.40.10">
    <property type="entry name" value="PPM-type phosphatase domain"/>
    <property type="match status" value="1"/>
</dbReference>
<name>A0A9W7DTK6_9STRA</name>
<keyword evidence="4 5" id="KW-0904">Protein phosphatase</keyword>
<keyword evidence="3 5" id="KW-0378">Hydrolase</keyword>
<evidence type="ECO:0000313" key="9">
    <source>
        <dbReference type="Proteomes" id="UP001165082"/>
    </source>
</evidence>
<keyword evidence="9" id="KW-1185">Reference proteome</keyword>
<feature type="domain" description="PPM-type phosphatase" evidence="7">
    <location>
        <begin position="3"/>
        <end position="276"/>
    </location>
</feature>
<evidence type="ECO:0000256" key="2">
    <source>
        <dbReference type="ARBA" id="ARBA00022723"/>
    </source>
</evidence>
<evidence type="ECO:0000256" key="1">
    <source>
        <dbReference type="ARBA" id="ARBA00004170"/>
    </source>
</evidence>
<comment type="subcellular location">
    <subcellularLocation>
        <location evidence="1">Membrane</location>
        <topology evidence="1">Peripheral membrane protein</topology>
    </subcellularLocation>
</comment>
<comment type="similarity">
    <text evidence="5">Belongs to the PP2C family.</text>
</comment>
<evidence type="ECO:0000256" key="4">
    <source>
        <dbReference type="ARBA" id="ARBA00022912"/>
    </source>
</evidence>
<dbReference type="OrthoDB" id="10264738at2759"/>
<dbReference type="CDD" id="cd00143">
    <property type="entry name" value="PP2Cc"/>
    <property type="match status" value="1"/>
</dbReference>
<protein>
    <recommendedName>
        <fullName evidence="7">PPM-type phosphatase domain-containing protein</fullName>
    </recommendedName>
</protein>
<evidence type="ECO:0000313" key="8">
    <source>
        <dbReference type="EMBL" id="GMH55774.1"/>
    </source>
</evidence>
<evidence type="ECO:0000256" key="5">
    <source>
        <dbReference type="RuleBase" id="RU003465"/>
    </source>
</evidence>
<dbReference type="PANTHER" id="PTHR47992">
    <property type="entry name" value="PROTEIN PHOSPHATASE"/>
    <property type="match status" value="1"/>
</dbReference>
<sequence length="276" mass="29929">MLISDAEEMNPGKRNTMEDVHRAILKFGGQSGTTFLAVYDGHGGRGIADYIETRLENNILNEMRASAPQSDENAAPTSGGGGKAVEEDISPTLKAMERAYLLTDMQSRQAGIMASGATAVTCLLDRTEGEGRIYTANCGDARAVLVKKDSVVRLSHDHKAEDPEEIERIEASGGFVLRNRVLGILAVARSFGDHGMKEFVVCRPYLSETPLSEGDKAVVVACDGLWDVVSDEDCKELLDGWVERDGVSKEEVAQHLIDEALKRGSTDNISVVVCWL</sequence>
<evidence type="ECO:0000259" key="7">
    <source>
        <dbReference type="PROSITE" id="PS51746"/>
    </source>
</evidence>
<dbReference type="GO" id="GO:0046872">
    <property type="term" value="F:metal ion binding"/>
    <property type="evidence" value="ECO:0007669"/>
    <property type="project" value="UniProtKB-KW"/>
</dbReference>
<keyword evidence="2" id="KW-0479">Metal-binding</keyword>
<organism evidence="8 9">
    <name type="scientific">Triparma retinervis</name>
    <dbReference type="NCBI Taxonomy" id="2557542"/>
    <lineage>
        <taxon>Eukaryota</taxon>
        <taxon>Sar</taxon>
        <taxon>Stramenopiles</taxon>
        <taxon>Ochrophyta</taxon>
        <taxon>Bolidophyceae</taxon>
        <taxon>Parmales</taxon>
        <taxon>Triparmaceae</taxon>
        <taxon>Triparma</taxon>
    </lineage>
</organism>
<reference evidence="8" key="1">
    <citation type="submission" date="2022-07" db="EMBL/GenBank/DDBJ databases">
        <title>Genome analysis of Parmales, a sister group of diatoms, reveals the evolutionary specialization of diatoms from phago-mixotrophs to photoautotrophs.</title>
        <authorList>
            <person name="Ban H."/>
            <person name="Sato S."/>
            <person name="Yoshikawa S."/>
            <person name="Kazumasa Y."/>
            <person name="Nakamura Y."/>
            <person name="Ichinomiya M."/>
            <person name="Saitoh K."/>
            <person name="Sato N."/>
            <person name="Blanc-Mathieu R."/>
            <person name="Endo H."/>
            <person name="Kuwata A."/>
            <person name="Ogata H."/>
        </authorList>
    </citation>
    <scope>NUCLEOTIDE SEQUENCE</scope>
</reference>
<proteinExistence type="inferred from homology"/>
<dbReference type="SUPFAM" id="SSF81606">
    <property type="entry name" value="PP2C-like"/>
    <property type="match status" value="1"/>
</dbReference>
<dbReference type="InterPro" id="IPR036457">
    <property type="entry name" value="PPM-type-like_dom_sf"/>
</dbReference>
<dbReference type="InterPro" id="IPR001932">
    <property type="entry name" value="PPM-type_phosphatase-like_dom"/>
</dbReference>
<dbReference type="Pfam" id="PF00481">
    <property type="entry name" value="PP2C"/>
    <property type="match status" value="1"/>
</dbReference>
<comment type="caution">
    <text evidence="8">The sequence shown here is derived from an EMBL/GenBank/DDBJ whole genome shotgun (WGS) entry which is preliminary data.</text>
</comment>
<dbReference type="SMART" id="SM00332">
    <property type="entry name" value="PP2Cc"/>
    <property type="match status" value="1"/>
</dbReference>
<dbReference type="GO" id="GO:0016020">
    <property type="term" value="C:membrane"/>
    <property type="evidence" value="ECO:0007669"/>
    <property type="project" value="UniProtKB-SubCell"/>
</dbReference>
<gene>
    <name evidence="8" type="ORF">TrRE_jg691</name>
</gene>
<dbReference type="InterPro" id="IPR015655">
    <property type="entry name" value="PP2C"/>
</dbReference>
<evidence type="ECO:0000256" key="3">
    <source>
        <dbReference type="ARBA" id="ARBA00022801"/>
    </source>
</evidence>
<dbReference type="InterPro" id="IPR000222">
    <property type="entry name" value="PP2C_BS"/>
</dbReference>
<dbReference type="AlphaFoldDB" id="A0A9W7DTK6"/>
<accession>A0A9W7DTK6</accession>
<dbReference type="PROSITE" id="PS51746">
    <property type="entry name" value="PPM_2"/>
    <property type="match status" value="1"/>
</dbReference>
<dbReference type="EMBL" id="BRXZ01002156">
    <property type="protein sequence ID" value="GMH55774.1"/>
    <property type="molecule type" value="Genomic_DNA"/>
</dbReference>
<dbReference type="Proteomes" id="UP001165082">
    <property type="component" value="Unassembled WGS sequence"/>
</dbReference>
<dbReference type="PROSITE" id="PS01032">
    <property type="entry name" value="PPM_1"/>
    <property type="match status" value="1"/>
</dbReference>